<proteinExistence type="predicted"/>
<evidence type="ECO:0000256" key="1">
    <source>
        <dbReference type="SAM" id="Phobius"/>
    </source>
</evidence>
<dbReference type="GO" id="GO:0042802">
    <property type="term" value="F:identical protein binding"/>
    <property type="evidence" value="ECO:0007669"/>
    <property type="project" value="TreeGrafter"/>
</dbReference>
<dbReference type="InterPro" id="IPR036890">
    <property type="entry name" value="HATPase_C_sf"/>
</dbReference>
<dbReference type="PANTHER" id="PTHR40448">
    <property type="entry name" value="TWO-COMPONENT SENSOR HISTIDINE KINASE"/>
    <property type="match status" value="1"/>
</dbReference>
<dbReference type="SUPFAM" id="SSF55874">
    <property type="entry name" value="ATPase domain of HSP90 chaperone/DNA topoisomerase II/histidine kinase"/>
    <property type="match status" value="1"/>
</dbReference>
<sequence length="390" mass="44789">MHVITILYRFAVNSGERILFVVIGGLFFVRIVPFLWNRYGWKLSLLIEVLFYECVVDCISQNIEFLFINKINLVGYRDIETDVFEMITEVIVCSFLIILMLLRRSNILKVCFTVLSIWEYILLFLVLSAYGVLQLEIYSDLSAGNLIKKISVITFALLIMLIAHVIMIRDQNISMNNMIGNLKEPMKQITASYIEMEEKNTELRRFRHDTMNLLVVLRLLIEKKNPEQAIEYIDKIHKTLDVIQLKAFDTGNYIADALLESKAKLAKQNNITMTLEGNIPANRVEDVNLVILISNLLDNAIEAAKQVDGERKIEIQSILKKNIWILSVKNSCVKDVVIRENRVETTKEDTQAHGFGITNVERVTKKYGGNLLLSCENQVFTARAMLMLTT</sequence>
<feature type="transmembrane region" description="Helical" evidence="1">
    <location>
        <begin position="110"/>
        <end position="130"/>
    </location>
</feature>
<keyword evidence="1" id="KW-0472">Membrane</keyword>
<feature type="transmembrane region" description="Helical" evidence="1">
    <location>
        <begin position="18"/>
        <end position="36"/>
    </location>
</feature>
<feature type="domain" description="Sensor histidine kinase NatK-like C-terminal" evidence="2">
    <location>
        <begin position="287"/>
        <end position="385"/>
    </location>
</feature>
<dbReference type="AlphaFoldDB" id="Q9ZGP9"/>
<dbReference type="InterPro" id="IPR032834">
    <property type="entry name" value="NatK-like_C"/>
</dbReference>
<dbReference type="GO" id="GO:0016301">
    <property type="term" value="F:kinase activity"/>
    <property type="evidence" value="ECO:0007669"/>
    <property type="project" value="UniProtKB-KW"/>
</dbReference>
<accession>Q9ZGP9</accession>
<dbReference type="CDD" id="cd16935">
    <property type="entry name" value="HATPase_AgrC-ComD-like"/>
    <property type="match status" value="1"/>
</dbReference>
<evidence type="ECO:0000313" key="3">
    <source>
        <dbReference type="EMBL" id="AAC69556.1"/>
    </source>
</evidence>
<dbReference type="Gene3D" id="1.10.287.130">
    <property type="match status" value="1"/>
</dbReference>
<feature type="transmembrane region" description="Helical" evidence="1">
    <location>
        <begin position="83"/>
        <end position="103"/>
    </location>
</feature>
<organism evidence="3">
    <name type="scientific">Butyrivibrio fibrisolvens</name>
    <dbReference type="NCBI Taxonomy" id="831"/>
    <lineage>
        <taxon>Bacteria</taxon>
        <taxon>Bacillati</taxon>
        <taxon>Bacillota</taxon>
        <taxon>Clostridia</taxon>
        <taxon>Lachnospirales</taxon>
        <taxon>Lachnospiraceae</taxon>
        <taxon>Butyrivibrio</taxon>
    </lineage>
</organism>
<name>Q9ZGP9_BUTFI</name>
<protein>
    <submittedName>
        <fullName evidence="3">Histidine kinase-like protein</fullName>
    </submittedName>
</protein>
<dbReference type="EMBL" id="AF076529">
    <property type="protein sequence ID" value="AAC69556.1"/>
    <property type="molecule type" value="Genomic_DNA"/>
</dbReference>
<reference evidence="3" key="1">
    <citation type="journal article" date="2003" name="Can. J. Microbiol.">
        <title>Butyrivibriocin AR10, a new cyclic bacteriocin produced by the ruminal anaerobe Butyrivibrio fibrisolvens AR10: characterization of the gene and peptide.</title>
        <authorList>
            <person name="Kalmokoff M.L."/>
            <person name="Cyr T.D."/>
            <person name="Hefford M.A."/>
            <person name="Whitford M.F."/>
            <person name="Teather R.M."/>
        </authorList>
    </citation>
    <scope>NUCLEOTIDE SEQUENCE</scope>
    <source>
        <strain evidence="3">AR10</strain>
    </source>
</reference>
<dbReference type="Gene3D" id="3.30.565.10">
    <property type="entry name" value="Histidine kinase-like ATPase, C-terminal domain"/>
    <property type="match status" value="1"/>
</dbReference>
<keyword evidence="3" id="KW-0418">Kinase</keyword>
<keyword evidence="1" id="KW-0812">Transmembrane</keyword>
<evidence type="ECO:0000259" key="2">
    <source>
        <dbReference type="Pfam" id="PF14501"/>
    </source>
</evidence>
<dbReference type="Pfam" id="PF14501">
    <property type="entry name" value="HATPase_c_5"/>
    <property type="match status" value="1"/>
</dbReference>
<keyword evidence="1" id="KW-1133">Transmembrane helix</keyword>
<dbReference type="PANTHER" id="PTHR40448:SF1">
    <property type="entry name" value="TWO-COMPONENT SENSOR HISTIDINE KINASE"/>
    <property type="match status" value="1"/>
</dbReference>
<keyword evidence="3" id="KW-0808">Transferase</keyword>
<feature type="transmembrane region" description="Helical" evidence="1">
    <location>
        <begin position="150"/>
        <end position="168"/>
    </location>
</feature>